<dbReference type="EMBL" id="JBBNFW010000126">
    <property type="protein sequence ID" value="MEQ2412392.1"/>
    <property type="molecule type" value="Genomic_DNA"/>
</dbReference>
<comment type="caution">
    <text evidence="1">The sequence shown here is derived from an EMBL/GenBank/DDBJ whole genome shotgun (WGS) entry which is preliminary data.</text>
</comment>
<organism evidence="1 2">
    <name type="scientific">Blautia acetigignens</name>
    <dbReference type="NCBI Taxonomy" id="2981783"/>
    <lineage>
        <taxon>Bacteria</taxon>
        <taxon>Bacillati</taxon>
        <taxon>Bacillota</taxon>
        <taxon>Clostridia</taxon>
        <taxon>Lachnospirales</taxon>
        <taxon>Lachnospiraceae</taxon>
        <taxon>Blautia</taxon>
    </lineage>
</organism>
<sequence>MAEIQYSYYRKRGDYSDNPVIQDTMDISKYLLGKYSILNGKFNGHSLNKKEKDFYSSFYKIALEENSNKMYVCSSAYQDAESSYKTIISFALGMLATRTVATKKYDVVLLLHLKDHSIQRNPPKGQVPDWFGIDKHGKAFLFESKGSVETSISPKTLKNAKKQLTSVKSITVKWGNKQPKTYIAAEIEKHAIVSCFRYDHQNNVRNKWNFHDIDPEGEAVVDITINLDKECFKYYRAFLDFLDSYKKSYEENVVMIDQQKYCFLEDGLEKFGIHKGIYDAVVSKKYTEENDYINFYEDIKKILSEIKCDKYMEDSSSYEDGIIVCSSEKRF</sequence>
<accession>A0ABV1CJ37</accession>
<proteinExistence type="predicted"/>
<evidence type="ECO:0000313" key="2">
    <source>
        <dbReference type="Proteomes" id="UP001470752"/>
    </source>
</evidence>
<dbReference type="RefSeq" id="WP_349082793.1">
    <property type="nucleotide sequence ID" value="NZ_JBBNFW010000126.1"/>
</dbReference>
<protein>
    <submittedName>
        <fullName evidence="1">Uncharacterized protein</fullName>
    </submittedName>
</protein>
<dbReference type="Proteomes" id="UP001470752">
    <property type="component" value="Unassembled WGS sequence"/>
</dbReference>
<reference evidence="1 2" key="1">
    <citation type="submission" date="2024-04" db="EMBL/GenBank/DDBJ databases">
        <title>Human intestinal bacterial collection.</title>
        <authorList>
            <person name="Pauvert C."/>
            <person name="Hitch T.C.A."/>
            <person name="Clavel T."/>
        </authorList>
    </citation>
    <scope>NUCLEOTIDE SEQUENCE [LARGE SCALE GENOMIC DNA]</scope>
    <source>
        <strain evidence="1 2">CLA-AA-H161</strain>
    </source>
</reference>
<keyword evidence="2" id="KW-1185">Reference proteome</keyword>
<gene>
    <name evidence="1" type="ORF">AAAX94_05010</name>
</gene>
<evidence type="ECO:0000313" key="1">
    <source>
        <dbReference type="EMBL" id="MEQ2412392.1"/>
    </source>
</evidence>
<name>A0ABV1CJ37_9FIRM</name>